<proteinExistence type="predicted"/>
<dbReference type="Proteomes" id="UP000689195">
    <property type="component" value="Unassembled WGS sequence"/>
</dbReference>
<comment type="caution">
    <text evidence="1">The sequence shown here is derived from an EMBL/GenBank/DDBJ whole genome shotgun (WGS) entry which is preliminary data.</text>
</comment>
<dbReference type="AlphaFoldDB" id="A0A8S1YD60"/>
<dbReference type="PANTHER" id="PTHR33706">
    <property type="entry name" value="MORN VARIANT REPEAT PROTEIN"/>
    <property type="match status" value="1"/>
</dbReference>
<dbReference type="OrthoDB" id="298777at2759"/>
<dbReference type="PANTHER" id="PTHR33706:SF1">
    <property type="entry name" value="TPR REPEAT PROTEIN"/>
    <property type="match status" value="1"/>
</dbReference>
<reference evidence="1" key="1">
    <citation type="submission" date="2021-01" db="EMBL/GenBank/DDBJ databases">
        <authorList>
            <consortium name="Genoscope - CEA"/>
            <person name="William W."/>
        </authorList>
    </citation>
    <scope>NUCLEOTIDE SEQUENCE</scope>
</reference>
<protein>
    <submittedName>
        <fullName evidence="1">Uncharacterized protein</fullName>
    </submittedName>
</protein>
<evidence type="ECO:0000313" key="2">
    <source>
        <dbReference type="Proteomes" id="UP000689195"/>
    </source>
</evidence>
<accession>A0A8S1YD60</accession>
<sequence length="668" mass="78087">MGIICSSSQHATKEIELNISHDEYQAEHKAFENTLKEYEYLRRDYYHQGWMKTKFLVASTKTKELLYLKDGQILRIEQIKDSSNSLEVLNNLDQIKNLEWVGKYGKDSKKVGIWTAFWNGERLQGVGGFYSKDGLKQGIWKELRNNYSNYAPVYEIGEYINNQKRGIWKYILKNRVIGGGNYNDKGKRNGKWIELSNYFYRYQLQKLTIISKCQVSYVGEYKDGRKVVEEDFMLKHKKRMVSQKKESGLKNQRDMTSIYIGLKTYFRPSHISFLGEYKNGIKIGIWDIEHQYICNRKLGGGIYESQLNVDGLLTSIKVGKWIDLCDCFHYNRFITYEGEYKNGIKIGSWDIKWEQTKIGGGFYDDNNQDDIMEDSVKIGMWIEHSDTFNNSSQITHVGEYQNGKKHGKWDIYFRDYSNAGGQYEVKQKEGVFYSSKIGFWTEISELFENGRQIYYSGEYENGLKVGRWNTYFASIFWQHVQLIGGGYYSIDEKQDFLASMKTGKWIEFETEFFSDITSTGEYNYGRKVGRWDIWTKEDDENIRIGGGSYSEAGVKIGKWVDLYAKPSNVKLITYNGEYKNGKKVGRWDIEFRQDKDKPFSQIGGGSYNEKGDGIKIGQWIELKGKSKDETCNGEYQNGKKVGKWVVSKRDKNKMEEILQIVKEIKYDY</sequence>
<evidence type="ECO:0000313" key="1">
    <source>
        <dbReference type="EMBL" id="CAD8209772.1"/>
    </source>
</evidence>
<gene>
    <name evidence="1" type="ORF">PPENT_87.1.T1560028</name>
</gene>
<keyword evidence="2" id="KW-1185">Reference proteome</keyword>
<dbReference type="EMBL" id="CAJJDO010000156">
    <property type="protein sequence ID" value="CAD8209772.1"/>
    <property type="molecule type" value="Genomic_DNA"/>
</dbReference>
<organism evidence="1 2">
    <name type="scientific">Paramecium pentaurelia</name>
    <dbReference type="NCBI Taxonomy" id="43138"/>
    <lineage>
        <taxon>Eukaryota</taxon>
        <taxon>Sar</taxon>
        <taxon>Alveolata</taxon>
        <taxon>Ciliophora</taxon>
        <taxon>Intramacronucleata</taxon>
        <taxon>Oligohymenophorea</taxon>
        <taxon>Peniculida</taxon>
        <taxon>Parameciidae</taxon>
        <taxon>Paramecium</taxon>
    </lineage>
</organism>
<name>A0A8S1YD60_9CILI</name>